<dbReference type="GO" id="GO:0071973">
    <property type="term" value="P:bacterial-type flagellum-dependent cell motility"/>
    <property type="evidence" value="ECO:0007669"/>
    <property type="project" value="TreeGrafter"/>
</dbReference>
<dbReference type="GO" id="GO:0009424">
    <property type="term" value="C:bacterial-type flagellum hook"/>
    <property type="evidence" value="ECO:0007669"/>
    <property type="project" value="UniProtKB-UniRule"/>
</dbReference>
<dbReference type="Proteomes" id="UP001160519">
    <property type="component" value="Unassembled WGS sequence"/>
</dbReference>
<reference evidence="8" key="1">
    <citation type="submission" date="2023-01" db="EMBL/GenBank/DDBJ databases">
        <title>Biogeochemical cycle of methane in antarctic sediments.</title>
        <authorList>
            <person name="Roldan D.M."/>
            <person name="Menes R.J."/>
        </authorList>
    </citation>
    <scope>NUCLEOTIDE SEQUENCE [LARGE SCALE GENOMIC DNA]</scope>
    <source>
        <strain evidence="8">K-2018 MAG008</strain>
    </source>
</reference>
<dbReference type="EMBL" id="JAQSDF010000103">
    <property type="protein sequence ID" value="MDI1232544.1"/>
    <property type="molecule type" value="Genomic_DNA"/>
</dbReference>
<evidence type="ECO:0000256" key="3">
    <source>
        <dbReference type="ARBA" id="ARBA00023054"/>
    </source>
</evidence>
<dbReference type="Pfam" id="PF02465">
    <property type="entry name" value="FliD_N"/>
    <property type="match status" value="1"/>
</dbReference>
<evidence type="ECO:0000256" key="5">
    <source>
        <dbReference type="RuleBase" id="RU362066"/>
    </source>
</evidence>
<dbReference type="GO" id="GO:0009421">
    <property type="term" value="C:bacterial-type flagellum filament cap"/>
    <property type="evidence" value="ECO:0007669"/>
    <property type="project" value="InterPro"/>
</dbReference>
<keyword evidence="8" id="KW-0969">Cilium</keyword>
<dbReference type="InterPro" id="IPR010809">
    <property type="entry name" value="FliD_C"/>
</dbReference>
<dbReference type="AlphaFoldDB" id="A0AA43Q6F3"/>
<evidence type="ECO:0000259" key="7">
    <source>
        <dbReference type="Pfam" id="PF07195"/>
    </source>
</evidence>
<evidence type="ECO:0000256" key="4">
    <source>
        <dbReference type="ARBA" id="ARBA00023143"/>
    </source>
</evidence>
<comment type="function">
    <text evidence="5">Required for morphogenesis and for the elongation of the flagellar filament by facilitating polymerization of the flagellin monomers at the tip of growing filament. Forms a capping structure, which prevents flagellin subunits (transported through the central channel of the flagellum) from leaking out without polymerization at the distal end.</text>
</comment>
<evidence type="ECO:0000256" key="2">
    <source>
        <dbReference type="ARBA" id="ARBA00011255"/>
    </source>
</evidence>
<organism evidence="8 9">
    <name type="scientific">Candidatus Methylobacter titanis</name>
    <dbReference type="NCBI Taxonomy" id="3053457"/>
    <lineage>
        <taxon>Bacteria</taxon>
        <taxon>Pseudomonadati</taxon>
        <taxon>Pseudomonadota</taxon>
        <taxon>Gammaproteobacteria</taxon>
        <taxon>Methylococcales</taxon>
        <taxon>Methylococcaceae</taxon>
        <taxon>Methylobacter</taxon>
    </lineage>
</organism>
<dbReference type="InterPro" id="IPR040026">
    <property type="entry name" value="FliD"/>
</dbReference>
<feature type="domain" description="Flagellar hook-associated protein 2 N-terminal" evidence="6">
    <location>
        <begin position="11"/>
        <end position="108"/>
    </location>
</feature>
<evidence type="ECO:0000313" key="9">
    <source>
        <dbReference type="Proteomes" id="UP001160519"/>
    </source>
</evidence>
<gene>
    <name evidence="8" type="primary">fliD</name>
    <name evidence="8" type="ORF">PSU93_15535</name>
</gene>
<name>A0AA43Q6F3_9GAMM</name>
<keyword evidence="8" id="KW-0282">Flagellum</keyword>
<dbReference type="Pfam" id="PF07195">
    <property type="entry name" value="FliD_C"/>
    <property type="match status" value="1"/>
</dbReference>
<keyword evidence="9" id="KW-1185">Reference proteome</keyword>
<evidence type="ECO:0000259" key="6">
    <source>
        <dbReference type="Pfam" id="PF02465"/>
    </source>
</evidence>
<dbReference type="PANTHER" id="PTHR30288:SF0">
    <property type="entry name" value="FLAGELLAR HOOK-ASSOCIATED PROTEIN 2"/>
    <property type="match status" value="1"/>
</dbReference>
<comment type="subunit">
    <text evidence="2 5">Homopentamer.</text>
</comment>
<sequence>MAISSSLGIGSGMDINGIVSQLVAAEGQPQFNAISRQETVAKAQVSGLGSLKSALSTFQTAVRKLNDINLFKTHLATSGNEGIVKVAAGTGSVAGSHTVQVTNLAKAQKSVAAAEFTGASEVVGSGTMTFSVGAKTPFSLTIDSSNNTLAGIRDAINGASDNNGVTASIINVNNSTNTGTISKLVLTAKDTGLANAFSVAVVGDAGLARLDSSTPANFTGEAAKDANILVDGQAVTRSSNVISDVLQGVTLDLQSAVQGTDVNVDIKLDNEAIKKTITDFVAAYNTMTSTTEKLGKFAGKDGGSNGALLGDSTLRNIRNDLRQQTSVPVSSASSAFNTLKSIGIDIDKSGVMTMDGSKLDKALATNLSSVSDVFSSSDGIATRLNAKVIQYLQTGGSLDTRQTSLNKQLKTLSDKRDSVQLRLDNVQKGLMKQFIAMDIAVGRFQSTGSFLSNQINQWS</sequence>
<dbReference type="Pfam" id="PF07196">
    <property type="entry name" value="Flagellin_IN"/>
    <property type="match status" value="1"/>
</dbReference>
<dbReference type="InterPro" id="IPR010810">
    <property type="entry name" value="Flagellin_hook_IN_motif"/>
</dbReference>
<dbReference type="InterPro" id="IPR003481">
    <property type="entry name" value="FliD_N"/>
</dbReference>
<evidence type="ECO:0000256" key="1">
    <source>
        <dbReference type="ARBA" id="ARBA00009764"/>
    </source>
</evidence>
<protein>
    <recommendedName>
        <fullName evidence="5">Flagellar hook-associated protein 2</fullName>
        <shortName evidence="5">HAP2</shortName>
    </recommendedName>
    <alternativeName>
        <fullName evidence="5">Flagellar cap protein</fullName>
    </alternativeName>
</protein>
<keyword evidence="5" id="KW-0964">Secreted</keyword>
<keyword evidence="3" id="KW-0175">Coiled coil</keyword>
<keyword evidence="4 5" id="KW-0975">Bacterial flagellum</keyword>
<keyword evidence="8" id="KW-0966">Cell projection</keyword>
<comment type="caution">
    <text evidence="8">The sequence shown here is derived from an EMBL/GenBank/DDBJ whole genome shotgun (WGS) entry which is preliminary data.</text>
</comment>
<comment type="similarity">
    <text evidence="1 5">Belongs to the FliD family.</text>
</comment>
<comment type="subcellular location">
    <subcellularLocation>
        <location evidence="5">Secreted</location>
    </subcellularLocation>
    <subcellularLocation>
        <location evidence="5">Bacterial flagellum</location>
    </subcellularLocation>
</comment>
<evidence type="ECO:0000313" key="8">
    <source>
        <dbReference type="EMBL" id="MDI1232544.1"/>
    </source>
</evidence>
<proteinExistence type="inferred from homology"/>
<feature type="domain" description="Flagellar hook-associated protein 2 C-terminal" evidence="7">
    <location>
        <begin position="223"/>
        <end position="445"/>
    </location>
</feature>
<dbReference type="GO" id="GO:0007155">
    <property type="term" value="P:cell adhesion"/>
    <property type="evidence" value="ECO:0007669"/>
    <property type="project" value="InterPro"/>
</dbReference>
<dbReference type="PANTHER" id="PTHR30288">
    <property type="entry name" value="FLAGELLAR CAP/ASSEMBLY PROTEIN FLID"/>
    <property type="match status" value="1"/>
</dbReference>
<accession>A0AA43Q6F3</accession>
<dbReference type="GO" id="GO:0005576">
    <property type="term" value="C:extracellular region"/>
    <property type="evidence" value="ECO:0007669"/>
    <property type="project" value="UniProtKB-SubCell"/>
</dbReference>